<feature type="chain" id="PRO_5037744990" description="Ig-like domain-containing protein" evidence="1">
    <location>
        <begin position="42"/>
        <end position="744"/>
    </location>
</feature>
<evidence type="ECO:0000313" key="3">
    <source>
        <dbReference type="Proteomes" id="UP000663903"/>
    </source>
</evidence>
<evidence type="ECO:0000313" key="2">
    <source>
        <dbReference type="EMBL" id="QTD46379.1"/>
    </source>
</evidence>
<dbReference type="InterPro" id="IPR013783">
    <property type="entry name" value="Ig-like_fold"/>
</dbReference>
<reference evidence="2" key="1">
    <citation type="submission" date="2021-03" db="EMBL/GenBank/DDBJ databases">
        <title>Ottowia sp. 27C isolated from the cloaca of a Giant Asian pond turtle (Heosemys grandis).</title>
        <authorList>
            <person name="Spergser J."/>
            <person name="Busse H.-J."/>
        </authorList>
    </citation>
    <scope>NUCLEOTIDE SEQUENCE</scope>
    <source>
        <strain evidence="2">27C</strain>
    </source>
</reference>
<name>A0A975CLH2_9BURK</name>
<feature type="signal peptide" evidence="1">
    <location>
        <begin position="1"/>
        <end position="41"/>
    </location>
</feature>
<dbReference type="Proteomes" id="UP000663903">
    <property type="component" value="Chromosome"/>
</dbReference>
<gene>
    <name evidence="2" type="ORF">J1M35_05675</name>
</gene>
<keyword evidence="1" id="KW-0732">Signal</keyword>
<dbReference type="Pfam" id="PF17957">
    <property type="entry name" value="Big_7"/>
    <property type="match status" value="3"/>
</dbReference>
<dbReference type="KEGG" id="otd:J1M35_05675"/>
<dbReference type="EMBL" id="CP071796">
    <property type="protein sequence ID" value="QTD46379.1"/>
    <property type="molecule type" value="Genomic_DNA"/>
</dbReference>
<accession>A0A975CLH2</accession>
<sequence length="744" mass="75624">MNKFHRLFSPASTWAQRANSLLATAAIAMGAILGPTTSSFAADPAQLSIADGVVVKFGSGTGIYVRDRLTTAPNVTFTSQADDQIGGQVGPVAGTPKRGDWLGVIVAPSVAPTGLSLNGLALRYAGGSVGLPGHLNGGAALSLPGGAYSFSKLQLLNNTLGVRIVGAGTPSFSQLRFTGNATGLQAEQGATPSIGESDISGNTDFGVRNLNPATVVNAQGNWWGHASGPRDTVGNPAGQGNPVSAGVNYGQHLQAEPVLTCTMVPAAGYITRVRAIQLQLDCPQAAQYRIAEQSTFTSEPWLGMEGTPTLANVTLSSAAGEKMLYVQFRTAQGGTATFALSQPIAYAPTGPLVQFEQPAAGAVLTQDTLIAVSAVDPEGVREVEFLINGQRLALLSSAPYQTSWALASVRNGSYTLSARATNTQGQSNTVGRQVTVQKAGGSTGPVAMLSFAGQPLIANATLTQPGVLAITAESPVGIARIQGSVNGAAIFNQTYGNTSPVTASQFLDFAQLPNGSHVLAVVVTDGDGVQTSLNVPFMLNLSAPPAPAITSPVNGAKVSTPQLGISGTATAGARVQVYVDGQAAGGPVTASAGGSFATSVTLSEGTHQLTARASNSRGDSPLSAAVSVAYTASVPTIVFVSPAENATLSADTVLEVSAVDAGGIAKVDLYANDQLIATRAAAPWSAPWALANVVDGAYTLRAVATNTAGKTAQARPLYPSDAADDTPCVDPVGRRLLYTNTPTL</sequence>
<evidence type="ECO:0008006" key="4">
    <source>
        <dbReference type="Google" id="ProtNLM"/>
    </source>
</evidence>
<keyword evidence="3" id="KW-1185">Reference proteome</keyword>
<proteinExistence type="predicted"/>
<organism evidence="2 3">
    <name type="scientific">Ottowia testudinis</name>
    <dbReference type="NCBI Taxonomy" id="2816950"/>
    <lineage>
        <taxon>Bacteria</taxon>
        <taxon>Pseudomonadati</taxon>
        <taxon>Pseudomonadota</taxon>
        <taxon>Betaproteobacteria</taxon>
        <taxon>Burkholderiales</taxon>
        <taxon>Comamonadaceae</taxon>
        <taxon>Ottowia</taxon>
    </lineage>
</organism>
<dbReference type="RefSeq" id="WP_208010278.1">
    <property type="nucleotide sequence ID" value="NZ_CP071796.1"/>
</dbReference>
<evidence type="ECO:0000256" key="1">
    <source>
        <dbReference type="SAM" id="SignalP"/>
    </source>
</evidence>
<dbReference type="AlphaFoldDB" id="A0A975CLH2"/>
<dbReference type="Gene3D" id="2.60.40.10">
    <property type="entry name" value="Immunoglobulins"/>
    <property type="match status" value="3"/>
</dbReference>
<protein>
    <recommendedName>
        <fullName evidence="4">Ig-like domain-containing protein</fullName>
    </recommendedName>
</protein>